<gene>
    <name evidence="2" type="ORF">V1477_004823</name>
</gene>
<keyword evidence="1" id="KW-0472">Membrane</keyword>
<keyword evidence="3" id="KW-1185">Reference proteome</keyword>
<accession>A0ABD2CMW6</accession>
<evidence type="ECO:0000313" key="2">
    <source>
        <dbReference type="EMBL" id="KAL2746453.1"/>
    </source>
</evidence>
<dbReference type="AlphaFoldDB" id="A0ABD2CMW6"/>
<sequence>MKSLTYDILYIIKYILNRKKKNKKPHHNKVLIFVAFLCSKIHYQFFFFYALHIQKVLTQGQLNSSFQVSIYLY</sequence>
<dbReference type="Proteomes" id="UP001607303">
    <property type="component" value="Unassembled WGS sequence"/>
</dbReference>
<keyword evidence="1" id="KW-1133">Transmembrane helix</keyword>
<protein>
    <submittedName>
        <fullName evidence="2">Uncharacterized protein</fullName>
    </submittedName>
</protein>
<name>A0ABD2CMW6_VESMC</name>
<proteinExistence type="predicted"/>
<feature type="transmembrane region" description="Helical" evidence="1">
    <location>
        <begin position="30"/>
        <end position="51"/>
    </location>
</feature>
<organism evidence="2 3">
    <name type="scientific">Vespula maculifrons</name>
    <name type="common">Eastern yellow jacket</name>
    <name type="synonym">Wasp</name>
    <dbReference type="NCBI Taxonomy" id="7453"/>
    <lineage>
        <taxon>Eukaryota</taxon>
        <taxon>Metazoa</taxon>
        <taxon>Ecdysozoa</taxon>
        <taxon>Arthropoda</taxon>
        <taxon>Hexapoda</taxon>
        <taxon>Insecta</taxon>
        <taxon>Pterygota</taxon>
        <taxon>Neoptera</taxon>
        <taxon>Endopterygota</taxon>
        <taxon>Hymenoptera</taxon>
        <taxon>Apocrita</taxon>
        <taxon>Aculeata</taxon>
        <taxon>Vespoidea</taxon>
        <taxon>Vespidae</taxon>
        <taxon>Vespinae</taxon>
        <taxon>Vespula</taxon>
    </lineage>
</organism>
<dbReference type="EMBL" id="JAYRBN010000037">
    <property type="protein sequence ID" value="KAL2746453.1"/>
    <property type="molecule type" value="Genomic_DNA"/>
</dbReference>
<evidence type="ECO:0000313" key="3">
    <source>
        <dbReference type="Proteomes" id="UP001607303"/>
    </source>
</evidence>
<comment type="caution">
    <text evidence="2">The sequence shown here is derived from an EMBL/GenBank/DDBJ whole genome shotgun (WGS) entry which is preliminary data.</text>
</comment>
<keyword evidence="1" id="KW-0812">Transmembrane</keyword>
<evidence type="ECO:0000256" key="1">
    <source>
        <dbReference type="SAM" id="Phobius"/>
    </source>
</evidence>
<reference evidence="2 3" key="1">
    <citation type="journal article" date="2024" name="Ann. Entomol. Soc. Am.">
        <title>Genomic analyses of the southern and eastern yellowjacket wasps (Hymenoptera: Vespidae) reveal evolutionary signatures of social life.</title>
        <authorList>
            <person name="Catto M.A."/>
            <person name="Caine P.B."/>
            <person name="Orr S.E."/>
            <person name="Hunt B.G."/>
            <person name="Goodisman M.A.D."/>
        </authorList>
    </citation>
    <scope>NUCLEOTIDE SEQUENCE [LARGE SCALE GENOMIC DNA]</scope>
    <source>
        <strain evidence="2">232</strain>
        <tissue evidence="2">Head and thorax</tissue>
    </source>
</reference>